<evidence type="ECO:0000256" key="1">
    <source>
        <dbReference type="SAM" id="MobiDB-lite"/>
    </source>
</evidence>
<dbReference type="AlphaFoldDB" id="A0A2S9PPR7"/>
<name>A0A2S9PPR7_9ACTN</name>
<protein>
    <recommendedName>
        <fullName evidence="3">DUF8017 domain-containing protein</fullName>
    </recommendedName>
</protein>
<feature type="domain" description="DUF8017" evidence="3">
    <location>
        <begin position="159"/>
        <end position="354"/>
    </location>
</feature>
<feature type="compositionally biased region" description="Low complexity" evidence="1">
    <location>
        <begin position="134"/>
        <end position="148"/>
    </location>
</feature>
<keyword evidence="2" id="KW-0472">Membrane</keyword>
<feature type="region of interest" description="Disordered" evidence="1">
    <location>
        <begin position="220"/>
        <end position="244"/>
    </location>
</feature>
<reference evidence="4 5" key="1">
    <citation type="submission" date="2018-03" db="EMBL/GenBank/DDBJ databases">
        <title>Novel Streptomyces sp. from soil.</title>
        <authorList>
            <person name="Tan G.Y.A."/>
            <person name="Lee Z.Y."/>
        </authorList>
    </citation>
    <scope>NUCLEOTIDE SEQUENCE [LARGE SCALE GENOMIC DNA]</scope>
    <source>
        <strain evidence="4 5">ST5x</strain>
    </source>
</reference>
<keyword evidence="2" id="KW-0812">Transmembrane</keyword>
<dbReference type="RefSeq" id="WP_105871289.1">
    <property type="nucleotide sequence ID" value="NZ_PVLV01000505.1"/>
</dbReference>
<feature type="region of interest" description="Disordered" evidence="1">
    <location>
        <begin position="1"/>
        <end position="91"/>
    </location>
</feature>
<keyword evidence="5" id="KW-1185">Reference proteome</keyword>
<evidence type="ECO:0000313" key="5">
    <source>
        <dbReference type="Proteomes" id="UP000239322"/>
    </source>
</evidence>
<feature type="compositionally biased region" description="Low complexity" evidence="1">
    <location>
        <begin position="1"/>
        <end position="55"/>
    </location>
</feature>
<organism evidence="4 5">
    <name type="scientific">Streptomyces solincola</name>
    <dbReference type="NCBI Taxonomy" id="2100817"/>
    <lineage>
        <taxon>Bacteria</taxon>
        <taxon>Bacillati</taxon>
        <taxon>Actinomycetota</taxon>
        <taxon>Actinomycetes</taxon>
        <taxon>Kitasatosporales</taxon>
        <taxon>Streptomycetaceae</taxon>
        <taxon>Streptomyces</taxon>
    </lineage>
</organism>
<evidence type="ECO:0000313" key="4">
    <source>
        <dbReference type="EMBL" id="PRH76406.1"/>
    </source>
</evidence>
<evidence type="ECO:0000256" key="2">
    <source>
        <dbReference type="SAM" id="Phobius"/>
    </source>
</evidence>
<evidence type="ECO:0000259" key="3">
    <source>
        <dbReference type="Pfam" id="PF26056"/>
    </source>
</evidence>
<dbReference type="Proteomes" id="UP000239322">
    <property type="component" value="Unassembled WGS sequence"/>
</dbReference>
<keyword evidence="2" id="KW-1133">Transmembrane helix</keyword>
<feature type="transmembrane region" description="Helical" evidence="2">
    <location>
        <begin position="94"/>
        <end position="116"/>
    </location>
</feature>
<proteinExistence type="predicted"/>
<dbReference type="Pfam" id="PF26056">
    <property type="entry name" value="DUF8017"/>
    <property type="match status" value="1"/>
</dbReference>
<feature type="region of interest" description="Disordered" evidence="1">
    <location>
        <begin position="119"/>
        <end position="162"/>
    </location>
</feature>
<accession>A0A2S9PPR7</accession>
<sequence>MWPGQQPPGGEQNPQDQNPQGQTPQGPTPQGQNPYQQPGYQQPNPYQQPTQPGYGHPSAYGQGQSNPYQQPTVPTPGLAGPPQPGGGNERRKTVVTAVVAALAVLVTAGVTGYLVLGKDEGQPVAGGGTDAKPSKSASSKPAEKSSAPVDNPRGGSTAKPTIEGWKVVYNPKREAQFDVPGDWEVLGAGTSVGFEDEKKGDGSPAVVMSAPAEYKGRWCVTNDPKTGREDENGLAMTGTKGAQGAKDTAEAARVAAADWVWAGYAQTEPKGTVKVTEAKAYTTASGLTGHVATATAKGTKKEGKCDTDGKSIAFAFKNANGDFAIWLLYANAGIPDELDDATIQKILGTVRLAGSGS</sequence>
<dbReference type="EMBL" id="PVLV01000505">
    <property type="protein sequence ID" value="PRH76406.1"/>
    <property type="molecule type" value="Genomic_DNA"/>
</dbReference>
<comment type="caution">
    <text evidence="4">The sequence shown here is derived from an EMBL/GenBank/DDBJ whole genome shotgun (WGS) entry which is preliminary data.</text>
</comment>
<feature type="compositionally biased region" description="Polar residues" evidence="1">
    <location>
        <begin position="61"/>
        <end position="72"/>
    </location>
</feature>
<dbReference type="InterPro" id="IPR058330">
    <property type="entry name" value="DUF8017"/>
</dbReference>
<dbReference type="OrthoDB" id="3614545at2"/>
<gene>
    <name evidence="4" type="ORF">C6N75_25800</name>
</gene>